<reference evidence="3 4" key="1">
    <citation type="journal article" date="2019" name="Int. J. Syst. Evol. Microbiol.">
        <title>The Global Catalogue of Microorganisms (GCM) 10K type strain sequencing project: providing services to taxonomists for standard genome sequencing and annotation.</title>
        <authorList>
            <consortium name="The Broad Institute Genomics Platform"/>
            <consortium name="The Broad Institute Genome Sequencing Center for Infectious Disease"/>
            <person name="Wu L."/>
            <person name="Ma J."/>
        </authorList>
    </citation>
    <scope>NUCLEOTIDE SEQUENCE [LARGE SCALE GENOMIC DNA]</scope>
    <source>
        <strain evidence="3 4">JCM 13004</strain>
    </source>
</reference>
<comment type="caution">
    <text evidence="3">The sequence shown here is derived from an EMBL/GenBank/DDBJ whole genome shotgun (WGS) entry which is preliminary data.</text>
</comment>
<proteinExistence type="inferred from homology"/>
<dbReference type="PANTHER" id="PTHR46268">
    <property type="entry name" value="STRESS RESPONSE PROTEIN NHAX"/>
    <property type="match status" value="1"/>
</dbReference>
<dbReference type="PRINTS" id="PR01438">
    <property type="entry name" value="UNVRSLSTRESS"/>
</dbReference>
<protein>
    <submittedName>
        <fullName evidence="3">Universal stress protein</fullName>
    </submittedName>
</protein>
<sequence>MRHPVIVGIDGTDASHDAVDWAAEEAGLRGVPLHVLHAWLGETLNAPAGQDTEHTRAAGEEALEAARDQARMHRPGLEVTTELVDDYAREALLTTSQDADLLVLGARGSGGFSRLLVGSTSLHLSVHALCPVVVIHPRDTRSRPGGVLVGVDDERPGDDALTFAFEAASRRNLPLQAVHAWSRPLAGSPGHPLPTAYEEEHFAAEQERLLVESLAAQQAKHPDVEVAALAVRSGAAQLLVSLSEAHQLVVVGRHGSVRGPMRRLGSVSQAVVQHAHCPVAVVPVG</sequence>
<dbReference type="Proteomes" id="UP001500037">
    <property type="component" value="Unassembled WGS sequence"/>
</dbReference>
<dbReference type="InterPro" id="IPR014729">
    <property type="entry name" value="Rossmann-like_a/b/a_fold"/>
</dbReference>
<feature type="domain" description="UspA" evidence="2">
    <location>
        <begin position="147"/>
        <end position="283"/>
    </location>
</feature>
<evidence type="ECO:0000256" key="1">
    <source>
        <dbReference type="ARBA" id="ARBA00008791"/>
    </source>
</evidence>
<dbReference type="SUPFAM" id="SSF52402">
    <property type="entry name" value="Adenine nucleotide alpha hydrolases-like"/>
    <property type="match status" value="2"/>
</dbReference>
<dbReference type="PANTHER" id="PTHR46268:SF6">
    <property type="entry name" value="UNIVERSAL STRESS PROTEIN UP12"/>
    <property type="match status" value="1"/>
</dbReference>
<feature type="domain" description="UspA" evidence="2">
    <location>
        <begin position="1"/>
        <end position="136"/>
    </location>
</feature>
<accession>A0ABN1VS46</accession>
<dbReference type="RefSeq" id="WP_344439350.1">
    <property type="nucleotide sequence ID" value="NZ_BAAALF010000008.1"/>
</dbReference>
<dbReference type="Gene3D" id="3.40.50.620">
    <property type="entry name" value="HUPs"/>
    <property type="match status" value="2"/>
</dbReference>
<organism evidence="3 4">
    <name type="scientific">Kitasatospora nipponensis</name>
    <dbReference type="NCBI Taxonomy" id="258049"/>
    <lineage>
        <taxon>Bacteria</taxon>
        <taxon>Bacillati</taxon>
        <taxon>Actinomycetota</taxon>
        <taxon>Actinomycetes</taxon>
        <taxon>Kitasatosporales</taxon>
        <taxon>Streptomycetaceae</taxon>
        <taxon>Kitasatospora</taxon>
    </lineage>
</organism>
<dbReference type="EMBL" id="BAAALF010000008">
    <property type="protein sequence ID" value="GAA1220802.1"/>
    <property type="molecule type" value="Genomic_DNA"/>
</dbReference>
<evidence type="ECO:0000259" key="2">
    <source>
        <dbReference type="Pfam" id="PF00582"/>
    </source>
</evidence>
<name>A0ABN1VS46_9ACTN</name>
<comment type="similarity">
    <text evidence="1">Belongs to the universal stress protein A family.</text>
</comment>
<evidence type="ECO:0000313" key="4">
    <source>
        <dbReference type="Proteomes" id="UP001500037"/>
    </source>
</evidence>
<dbReference type="Pfam" id="PF00582">
    <property type="entry name" value="Usp"/>
    <property type="match status" value="2"/>
</dbReference>
<evidence type="ECO:0000313" key="3">
    <source>
        <dbReference type="EMBL" id="GAA1220802.1"/>
    </source>
</evidence>
<dbReference type="InterPro" id="IPR006016">
    <property type="entry name" value="UspA"/>
</dbReference>
<keyword evidence="4" id="KW-1185">Reference proteome</keyword>
<gene>
    <name evidence="3" type="ORF">GCM10009665_08650</name>
</gene>
<dbReference type="InterPro" id="IPR006015">
    <property type="entry name" value="Universal_stress_UspA"/>
</dbReference>